<dbReference type="SUPFAM" id="SSF52833">
    <property type="entry name" value="Thioredoxin-like"/>
    <property type="match status" value="1"/>
</dbReference>
<dbReference type="InterPro" id="IPR036249">
    <property type="entry name" value="Thioredoxin-like_sf"/>
</dbReference>
<dbReference type="RefSeq" id="WP_104371875.1">
    <property type="nucleotide sequence ID" value="NZ_BFAV01000102.1"/>
</dbReference>
<evidence type="ECO:0000313" key="2">
    <source>
        <dbReference type="EMBL" id="GBF33491.1"/>
    </source>
</evidence>
<comment type="similarity">
    <text evidence="1">Belongs to the ArsC family.</text>
</comment>
<dbReference type="PANTHER" id="PTHR30041">
    <property type="entry name" value="ARSENATE REDUCTASE"/>
    <property type="match status" value="1"/>
</dbReference>
<sequence>MNIQIYGTKKCQDTRKAERYFKERAIPYQFVDLTVRGLSKGELDKVKSAVGLENLMDTAGKEYARRNLKYIIHDREEMLLAHPLLFKTPIVRNGARATVGFRPEIWQDWR</sequence>
<reference evidence="3" key="1">
    <citation type="submission" date="2018-02" db="EMBL/GenBank/DDBJ databases">
        <title>Genome sequence of Desulfocucumis palustris strain NAW-5.</title>
        <authorList>
            <person name="Watanabe M."/>
            <person name="Kojima H."/>
            <person name="Fukui M."/>
        </authorList>
    </citation>
    <scope>NUCLEOTIDE SEQUENCE [LARGE SCALE GENOMIC DNA]</scope>
    <source>
        <strain evidence="3">NAW-5</strain>
    </source>
</reference>
<proteinExistence type="inferred from homology"/>
<organism evidence="2 3">
    <name type="scientific">Desulfocucumis palustris</name>
    <dbReference type="NCBI Taxonomy" id="1898651"/>
    <lineage>
        <taxon>Bacteria</taxon>
        <taxon>Bacillati</taxon>
        <taxon>Bacillota</taxon>
        <taxon>Clostridia</taxon>
        <taxon>Eubacteriales</taxon>
        <taxon>Desulfocucumaceae</taxon>
        <taxon>Desulfocucumis</taxon>
    </lineage>
</organism>
<evidence type="ECO:0000256" key="1">
    <source>
        <dbReference type="PROSITE-ProRule" id="PRU01282"/>
    </source>
</evidence>
<gene>
    <name evidence="2" type="ORF">DCCM_2593</name>
</gene>
<dbReference type="PANTHER" id="PTHR30041:SF8">
    <property type="entry name" value="PROTEIN YFFB"/>
    <property type="match status" value="1"/>
</dbReference>
<dbReference type="CDD" id="cd02977">
    <property type="entry name" value="ArsC_family"/>
    <property type="match status" value="1"/>
</dbReference>
<dbReference type="EMBL" id="BFAV01000102">
    <property type="protein sequence ID" value="GBF33491.1"/>
    <property type="molecule type" value="Genomic_DNA"/>
</dbReference>
<dbReference type="InterPro" id="IPR006660">
    <property type="entry name" value="Arsenate_reductase-like"/>
</dbReference>
<dbReference type="Gene3D" id="3.40.30.10">
    <property type="entry name" value="Glutaredoxin"/>
    <property type="match status" value="1"/>
</dbReference>
<comment type="caution">
    <text evidence="2">The sequence shown here is derived from an EMBL/GenBank/DDBJ whole genome shotgun (WGS) entry which is preliminary data.</text>
</comment>
<dbReference type="OrthoDB" id="9803749at2"/>
<accession>A0A2L2XHY1</accession>
<keyword evidence="3" id="KW-1185">Reference proteome</keyword>
<evidence type="ECO:0000313" key="3">
    <source>
        <dbReference type="Proteomes" id="UP000239549"/>
    </source>
</evidence>
<dbReference type="PROSITE" id="PS51353">
    <property type="entry name" value="ARSC"/>
    <property type="match status" value="1"/>
</dbReference>
<protein>
    <submittedName>
        <fullName evidence="2">ArsC family transcriptional regulator</fullName>
    </submittedName>
</protein>
<name>A0A2L2XHY1_9FIRM</name>
<dbReference type="AlphaFoldDB" id="A0A2L2XHY1"/>
<dbReference type="Proteomes" id="UP000239549">
    <property type="component" value="Unassembled WGS sequence"/>
</dbReference>
<dbReference type="Pfam" id="PF03960">
    <property type="entry name" value="ArsC"/>
    <property type="match status" value="1"/>
</dbReference>